<evidence type="ECO:0000256" key="1">
    <source>
        <dbReference type="SAM" id="MobiDB-lite"/>
    </source>
</evidence>
<evidence type="ECO:0000313" key="2">
    <source>
        <dbReference type="EMBL" id="UBU98568.1"/>
    </source>
</evidence>
<keyword evidence="2" id="KW-0496">Mitochondrion</keyword>
<name>A0A8K1MGH8_9PEZI</name>
<accession>A0A8K1MGH8</accession>
<dbReference type="GeneID" id="68665228"/>
<geneLocation type="mitochondrion" evidence="2"/>
<gene>
    <name evidence="2" type="primary">orf123B</name>
</gene>
<reference evidence="2" key="1">
    <citation type="submission" date="2021-01" db="EMBL/GenBank/DDBJ databases">
        <authorList>
            <person name="Sun H.-H."/>
            <person name="Zhang S."/>
            <person name="Zhang Y.-J."/>
        </authorList>
    </citation>
    <scope>NUCLEOTIDE SEQUENCE</scope>
    <source>
        <strain evidence="2">CMM1</strain>
    </source>
</reference>
<proteinExistence type="predicted"/>
<dbReference type="RefSeq" id="YP_010218751.1">
    <property type="nucleotide sequence ID" value="NC_058917.1"/>
</dbReference>
<organism evidence="2">
    <name type="scientific">Morchella brunnea</name>
    <dbReference type="NCBI Taxonomy" id="1174671"/>
    <lineage>
        <taxon>Eukaryota</taxon>
        <taxon>Fungi</taxon>
        <taxon>Dikarya</taxon>
        <taxon>Ascomycota</taxon>
        <taxon>Pezizomycotina</taxon>
        <taxon>Pezizomycetes</taxon>
        <taxon>Pezizales</taxon>
        <taxon>Morchellaceae</taxon>
        <taxon>Morchella</taxon>
    </lineage>
</organism>
<feature type="region of interest" description="Disordered" evidence="1">
    <location>
        <begin position="1"/>
        <end position="45"/>
    </location>
</feature>
<sequence length="123" mass="13211">MPPGRMTATLSRTVRDSFPSYGSPNRLTRPPDKTPPSRLFPERAPHPPHILLLVVMGVERNEKLAGSPPPPPHRPLPCQGNGLWWGWLAREGSIGGPTGPMHPSPPSGGAEVISSGQKHPLCL</sequence>
<dbReference type="AlphaFoldDB" id="A0A8K1MGH8"/>
<protein>
    <submittedName>
        <fullName evidence="2">Uncharacterized protein</fullName>
    </submittedName>
</protein>
<feature type="region of interest" description="Disordered" evidence="1">
    <location>
        <begin position="94"/>
        <end position="123"/>
    </location>
</feature>
<dbReference type="EMBL" id="MW538937">
    <property type="protein sequence ID" value="UBU98568.1"/>
    <property type="molecule type" value="Genomic_DNA"/>
</dbReference>